<accession>A0A929KTF2</accession>
<keyword evidence="6" id="KW-1185">Reference proteome</keyword>
<dbReference type="InterPro" id="IPR036390">
    <property type="entry name" value="WH_DNA-bd_sf"/>
</dbReference>
<evidence type="ECO:0000256" key="4">
    <source>
        <dbReference type="ARBA" id="ARBA00023163"/>
    </source>
</evidence>
<dbReference type="SUPFAM" id="SSF46785">
    <property type="entry name" value="Winged helix' DNA-binding domain"/>
    <property type="match status" value="1"/>
</dbReference>
<comment type="similarity">
    <text evidence="1">Belongs to the BlaI transcriptional regulatory family.</text>
</comment>
<keyword evidence="4" id="KW-0804">Transcription</keyword>
<proteinExistence type="inferred from homology"/>
<dbReference type="GO" id="GO:0003677">
    <property type="term" value="F:DNA binding"/>
    <property type="evidence" value="ECO:0007669"/>
    <property type="project" value="UniProtKB-KW"/>
</dbReference>
<evidence type="ECO:0000256" key="2">
    <source>
        <dbReference type="ARBA" id="ARBA00023015"/>
    </source>
</evidence>
<organism evidence="5 6">
    <name type="scientific">Mucilaginibacter myungsuensis</name>
    <dbReference type="NCBI Taxonomy" id="649104"/>
    <lineage>
        <taxon>Bacteria</taxon>
        <taxon>Pseudomonadati</taxon>
        <taxon>Bacteroidota</taxon>
        <taxon>Sphingobacteriia</taxon>
        <taxon>Sphingobacteriales</taxon>
        <taxon>Sphingobacteriaceae</taxon>
        <taxon>Mucilaginibacter</taxon>
    </lineage>
</organism>
<dbReference type="AlphaFoldDB" id="A0A929KTF2"/>
<dbReference type="InterPro" id="IPR036388">
    <property type="entry name" value="WH-like_DNA-bd_sf"/>
</dbReference>
<evidence type="ECO:0000313" key="5">
    <source>
        <dbReference type="EMBL" id="MBE9660467.1"/>
    </source>
</evidence>
<name>A0A929KTF2_9SPHI</name>
<keyword evidence="2" id="KW-0805">Transcription regulation</keyword>
<dbReference type="InterPro" id="IPR005650">
    <property type="entry name" value="BlaI_family"/>
</dbReference>
<sequence length="122" mass="14375">MEELTKTEERVMHILWRLKTAFVKDIIDELPDDPKPPYNTISSVVRLLEKKGYVDYKAYGKTYEYFPAISKSDYRKSSFKKFFSGYFDNSAESLFSFMVKEEQLSEEDVNKIKDIISQSKKS</sequence>
<dbReference type="GO" id="GO:0045892">
    <property type="term" value="P:negative regulation of DNA-templated transcription"/>
    <property type="evidence" value="ECO:0007669"/>
    <property type="project" value="InterPro"/>
</dbReference>
<keyword evidence="3" id="KW-0238">DNA-binding</keyword>
<reference evidence="5" key="1">
    <citation type="submission" date="2020-10" db="EMBL/GenBank/DDBJ databases">
        <title>Mucilaginibacter mali sp. nov., isolated from rhizosphere soil of apple orchard.</title>
        <authorList>
            <person name="Lee J.-S."/>
            <person name="Kim H.S."/>
            <person name="Kim J.-S."/>
        </authorList>
    </citation>
    <scope>NUCLEOTIDE SEQUENCE</scope>
    <source>
        <strain evidence="5">KCTC 22746</strain>
    </source>
</reference>
<dbReference type="Pfam" id="PF03965">
    <property type="entry name" value="Penicillinase_R"/>
    <property type="match status" value="1"/>
</dbReference>
<dbReference type="EMBL" id="JADFFL010000001">
    <property type="protein sequence ID" value="MBE9660467.1"/>
    <property type="molecule type" value="Genomic_DNA"/>
</dbReference>
<dbReference type="PIRSF" id="PIRSF019455">
    <property type="entry name" value="CopR_AtkY"/>
    <property type="match status" value="1"/>
</dbReference>
<evidence type="ECO:0000256" key="3">
    <source>
        <dbReference type="ARBA" id="ARBA00023125"/>
    </source>
</evidence>
<comment type="caution">
    <text evidence="5">The sequence shown here is derived from an EMBL/GenBank/DDBJ whole genome shotgun (WGS) entry which is preliminary data.</text>
</comment>
<dbReference type="RefSeq" id="WP_194109668.1">
    <property type="nucleotide sequence ID" value="NZ_JADFFL010000001.1"/>
</dbReference>
<protein>
    <submittedName>
        <fullName evidence="5">BlaI/MecI/CopY family transcriptional regulator</fullName>
    </submittedName>
</protein>
<evidence type="ECO:0000313" key="6">
    <source>
        <dbReference type="Proteomes" id="UP000622475"/>
    </source>
</evidence>
<dbReference type="Proteomes" id="UP000622475">
    <property type="component" value="Unassembled WGS sequence"/>
</dbReference>
<evidence type="ECO:0000256" key="1">
    <source>
        <dbReference type="ARBA" id="ARBA00011046"/>
    </source>
</evidence>
<gene>
    <name evidence="5" type="ORF">IRJ16_01085</name>
</gene>
<dbReference type="Gene3D" id="1.10.10.10">
    <property type="entry name" value="Winged helix-like DNA-binding domain superfamily/Winged helix DNA-binding domain"/>
    <property type="match status" value="1"/>
</dbReference>
<dbReference type="Gene3D" id="1.10.4040.10">
    <property type="entry name" value="Penicillinase repressor domain"/>
    <property type="match status" value="1"/>
</dbReference>